<dbReference type="PANTHER" id="PTHR43267:SF1">
    <property type="entry name" value="TRNA THREONYLCARBAMOYLADENOSINE DEHYDRATASE"/>
    <property type="match status" value="1"/>
</dbReference>
<accession>A0A0C5JD01</accession>
<reference evidence="2 3" key="1">
    <citation type="journal article" date="2015" name="Genome Announc.">
        <title>Complete Genome Sequence of a Novel Bacterium within the Family Rhodocyclaceae That Degrades Polycyclic Aromatic Hydrocarbons.</title>
        <authorList>
            <person name="Singleton D.R."/>
            <person name="Dickey A.N."/>
            <person name="Scholl E.H."/>
            <person name="Wright F.A."/>
            <person name="Aitken M.D."/>
        </authorList>
    </citation>
    <scope>NUCLEOTIDE SEQUENCE [LARGE SCALE GENOMIC DNA]</scope>
    <source>
        <strain evidence="3">PG1-Ca6</strain>
    </source>
</reference>
<proteinExistence type="predicted"/>
<dbReference type="GO" id="GO:0061504">
    <property type="term" value="P:cyclic threonylcarbamoyladenosine biosynthetic process"/>
    <property type="evidence" value="ECO:0007669"/>
    <property type="project" value="TreeGrafter"/>
</dbReference>
<evidence type="ECO:0000259" key="1">
    <source>
        <dbReference type="Pfam" id="PF00899"/>
    </source>
</evidence>
<dbReference type="InterPro" id="IPR035985">
    <property type="entry name" value="Ubiquitin-activating_enz"/>
</dbReference>
<evidence type="ECO:0000313" key="2">
    <source>
        <dbReference type="EMBL" id="AJP49708.1"/>
    </source>
</evidence>
<evidence type="ECO:0000313" key="3">
    <source>
        <dbReference type="Proteomes" id="UP000061603"/>
    </source>
</evidence>
<name>A0A0C5JD01_9PROT</name>
<protein>
    <recommendedName>
        <fullName evidence="1">THIF-type NAD/FAD binding fold domain-containing protein</fullName>
    </recommendedName>
</protein>
<organism evidence="2 3">
    <name type="scientific">Rugosibacter aromaticivorans</name>
    <dbReference type="NCBI Taxonomy" id="1565605"/>
    <lineage>
        <taxon>Bacteria</taxon>
        <taxon>Pseudomonadati</taxon>
        <taxon>Pseudomonadota</taxon>
        <taxon>Betaproteobacteria</taxon>
        <taxon>Nitrosomonadales</taxon>
        <taxon>Sterolibacteriaceae</taxon>
        <taxon>Rugosibacter</taxon>
    </lineage>
</organism>
<sequence length="273" mass="28452">MSAVDRGDHARRFAGIDRLYGVGALARATASHVVVVGIGGVGSWAAEALARSGVGRITLIDLDHIAASNINRQIHALEATLGAAKVLAMAARIGGINPACQVVTIEEFINETNVADLIPACDAVIDAIDNVRAKAALIAHCRHRGIRILTTGGAGGRLDPTQIQVVDLSRTTQDVLASKVRARLRKLYNFSRDPKKQFGVECVFSPEQIRRPARVPIRVDASGTNVCATDDDRAGLDGSAGLACAGYGSSVAVTAGFGFAAAARVLAGILPTR</sequence>
<dbReference type="Pfam" id="PF00899">
    <property type="entry name" value="ThiF"/>
    <property type="match status" value="1"/>
</dbReference>
<dbReference type="PATRIC" id="fig|1565605.3.peg.2979"/>
<dbReference type="AlphaFoldDB" id="A0A0C5JD01"/>
<feature type="domain" description="THIF-type NAD/FAD binding fold" evidence="1">
    <location>
        <begin position="20"/>
        <end position="163"/>
    </location>
</feature>
<dbReference type="HOGENOM" id="CLU_013325_4_0_4"/>
<gene>
    <name evidence="2" type="ORF">PG1C_14075</name>
</gene>
<dbReference type="EMBL" id="CP010554">
    <property type="protein sequence ID" value="AJP49708.1"/>
    <property type="molecule type" value="Genomic_DNA"/>
</dbReference>
<dbReference type="KEGG" id="rbu:PG1C_14075"/>
<dbReference type="GO" id="GO:0008641">
    <property type="term" value="F:ubiquitin-like modifier activating enzyme activity"/>
    <property type="evidence" value="ECO:0007669"/>
    <property type="project" value="InterPro"/>
</dbReference>
<dbReference type="GO" id="GO:0061503">
    <property type="term" value="F:tRNA threonylcarbamoyladenosine dehydratase"/>
    <property type="evidence" value="ECO:0007669"/>
    <property type="project" value="TreeGrafter"/>
</dbReference>
<dbReference type="Proteomes" id="UP000061603">
    <property type="component" value="Chromosome"/>
</dbReference>
<keyword evidence="3" id="KW-1185">Reference proteome</keyword>
<dbReference type="CDD" id="cd00755">
    <property type="entry name" value="YgdL_like"/>
    <property type="match status" value="1"/>
</dbReference>
<dbReference type="STRING" id="1565605.PG1C_14075"/>
<dbReference type="PANTHER" id="PTHR43267">
    <property type="entry name" value="TRNA THREONYLCARBAMOYLADENOSINE DEHYDRATASE"/>
    <property type="match status" value="1"/>
</dbReference>
<dbReference type="SUPFAM" id="SSF69572">
    <property type="entry name" value="Activating enzymes of the ubiquitin-like proteins"/>
    <property type="match status" value="1"/>
</dbReference>
<dbReference type="InterPro" id="IPR045886">
    <property type="entry name" value="ThiF/MoeB/HesA"/>
</dbReference>
<dbReference type="InterPro" id="IPR000594">
    <property type="entry name" value="ThiF_NAD_FAD-bd"/>
</dbReference>
<dbReference type="Gene3D" id="3.40.50.720">
    <property type="entry name" value="NAD(P)-binding Rossmann-like Domain"/>
    <property type="match status" value="1"/>
</dbReference>